<dbReference type="GO" id="GO:0000149">
    <property type="term" value="F:SNARE binding"/>
    <property type="evidence" value="ECO:0007669"/>
    <property type="project" value="TreeGrafter"/>
</dbReference>
<dbReference type="Pfam" id="PF10186">
    <property type="entry name" value="ATG14"/>
    <property type="match status" value="1"/>
</dbReference>
<dbReference type="GO" id="GO:0005768">
    <property type="term" value="C:endosome"/>
    <property type="evidence" value="ECO:0007669"/>
    <property type="project" value="TreeGrafter"/>
</dbReference>
<dbReference type="InterPro" id="IPR018791">
    <property type="entry name" value="UV_resistance/autophagy_Atg14"/>
</dbReference>
<evidence type="ECO:0000256" key="3">
    <source>
        <dbReference type="ARBA" id="ARBA00023054"/>
    </source>
</evidence>
<accession>A0A164TI59</accession>
<evidence type="ECO:0000256" key="4">
    <source>
        <dbReference type="SAM" id="Coils"/>
    </source>
</evidence>
<organism evidence="6 7">
    <name type="scientific">Sistotremastrum niveocremeum HHB9708</name>
    <dbReference type="NCBI Taxonomy" id="1314777"/>
    <lineage>
        <taxon>Eukaryota</taxon>
        <taxon>Fungi</taxon>
        <taxon>Dikarya</taxon>
        <taxon>Basidiomycota</taxon>
        <taxon>Agaricomycotina</taxon>
        <taxon>Agaricomycetes</taxon>
        <taxon>Sistotremastrales</taxon>
        <taxon>Sistotremastraceae</taxon>
        <taxon>Sertulicium</taxon>
        <taxon>Sertulicium niveocremeum</taxon>
    </lineage>
</organism>
<dbReference type="PANTHER" id="PTHR15157">
    <property type="entry name" value="UV RADIATION RESISTANCE-ASSOCIATED GENE PROTEIN"/>
    <property type="match status" value="1"/>
</dbReference>
<dbReference type="PANTHER" id="PTHR15157:SF5">
    <property type="entry name" value="UV RADIATION RESISTANCE-ASSOCIATED GENE PROTEIN"/>
    <property type="match status" value="1"/>
</dbReference>
<evidence type="ECO:0000256" key="2">
    <source>
        <dbReference type="ARBA" id="ARBA00013807"/>
    </source>
</evidence>
<dbReference type="GO" id="GO:0000323">
    <property type="term" value="C:lytic vacuole"/>
    <property type="evidence" value="ECO:0007669"/>
    <property type="project" value="TreeGrafter"/>
</dbReference>
<reference evidence="6 7" key="1">
    <citation type="journal article" date="2016" name="Mol. Biol. Evol.">
        <title>Comparative Genomics of Early-Diverging Mushroom-Forming Fungi Provides Insights into the Origins of Lignocellulose Decay Capabilities.</title>
        <authorList>
            <person name="Nagy L.G."/>
            <person name="Riley R."/>
            <person name="Tritt A."/>
            <person name="Adam C."/>
            <person name="Daum C."/>
            <person name="Floudas D."/>
            <person name="Sun H."/>
            <person name="Yadav J.S."/>
            <person name="Pangilinan J."/>
            <person name="Larsson K.H."/>
            <person name="Matsuura K."/>
            <person name="Barry K."/>
            <person name="Labutti K."/>
            <person name="Kuo R."/>
            <person name="Ohm R.A."/>
            <person name="Bhattacharya S.S."/>
            <person name="Shirouzu T."/>
            <person name="Yoshinaga Y."/>
            <person name="Martin F.M."/>
            <person name="Grigoriev I.V."/>
            <person name="Hibbett D.S."/>
        </authorList>
    </citation>
    <scope>NUCLEOTIDE SEQUENCE [LARGE SCALE GENOMIC DNA]</scope>
    <source>
        <strain evidence="6 7">HHB9708</strain>
    </source>
</reference>
<dbReference type="OrthoDB" id="16772at2759"/>
<evidence type="ECO:0000313" key="7">
    <source>
        <dbReference type="Proteomes" id="UP000076722"/>
    </source>
</evidence>
<keyword evidence="3 4" id="KW-0175">Coiled coil</keyword>
<evidence type="ECO:0000256" key="1">
    <source>
        <dbReference type="ARBA" id="ARBA00009574"/>
    </source>
</evidence>
<dbReference type="GO" id="GO:0032991">
    <property type="term" value="C:protein-containing complex"/>
    <property type="evidence" value="ECO:0007669"/>
    <property type="project" value="UniProtKB-ARBA"/>
</dbReference>
<evidence type="ECO:0000256" key="5">
    <source>
        <dbReference type="SAM" id="MobiDB-lite"/>
    </source>
</evidence>
<name>A0A164TI59_9AGAM</name>
<proteinExistence type="inferred from homology"/>
<feature type="region of interest" description="Disordered" evidence="5">
    <location>
        <begin position="351"/>
        <end position="376"/>
    </location>
</feature>
<gene>
    <name evidence="6" type="ORF">SISNIDRAFT_412745</name>
</gene>
<evidence type="ECO:0000313" key="6">
    <source>
        <dbReference type="EMBL" id="KZS92382.1"/>
    </source>
</evidence>
<protein>
    <recommendedName>
        <fullName evidence="2">Autophagy-related protein 14</fullName>
    </recommendedName>
</protein>
<keyword evidence="7" id="KW-1185">Reference proteome</keyword>
<feature type="coiled-coil region" evidence="4">
    <location>
        <begin position="54"/>
        <end position="95"/>
    </location>
</feature>
<dbReference type="GO" id="GO:0035493">
    <property type="term" value="P:SNARE complex assembly"/>
    <property type="evidence" value="ECO:0007669"/>
    <property type="project" value="TreeGrafter"/>
</dbReference>
<comment type="similarity">
    <text evidence="1">Belongs to the ATG14 family.</text>
</comment>
<dbReference type="AlphaFoldDB" id="A0A164TI59"/>
<sequence>MECRNCELTKFKFYCENCLRNHQRDYRNANDYVSTEKSQHIEKASRALERMEPARKRRAEVASLEKSVAELQEQLGRLREANDQTRQRLAQLQAGLGTRRQSLKQAEQFVPQTQKHPSVETLRRASLDMTSALARARSGLVQELVEVFHVVEVGGRPSWGRIVGAKGQWSIAGSELPVPGDINRHQPEQINATVQHTIHFLSLLTFYLGVKLPFEITWNGNAPTVGQAFISATKGGESGGWAKWPGKYPLHLPTPSSSFSSSSSSSTSAKEAQQNFITGFTMLLYNVAYLAHTQGIEVTLAQSGEVLRNLWAVCCSTELGKRSHNSGAHLLSPPTPPSFSLDFSQLLQATTTNPPSRSQARKLAAAAQKSDLKKRETAIAEEDWHLVESSEDLGGVG</sequence>
<dbReference type="Proteomes" id="UP000076722">
    <property type="component" value="Unassembled WGS sequence"/>
</dbReference>
<dbReference type="EMBL" id="KV419410">
    <property type="protein sequence ID" value="KZS92382.1"/>
    <property type="molecule type" value="Genomic_DNA"/>
</dbReference>